<dbReference type="AlphaFoldDB" id="A0A6G0YFX3"/>
<feature type="non-terminal residue" evidence="1">
    <location>
        <position position="277"/>
    </location>
</feature>
<evidence type="ECO:0000313" key="1">
    <source>
        <dbReference type="EMBL" id="KAF0754954.1"/>
    </source>
</evidence>
<gene>
    <name evidence="1" type="ORF">FWK35_00026439</name>
</gene>
<dbReference type="EMBL" id="VUJU01004268">
    <property type="protein sequence ID" value="KAF0754954.1"/>
    <property type="molecule type" value="Genomic_DNA"/>
</dbReference>
<accession>A0A6G0YFX3</accession>
<evidence type="ECO:0000313" key="2">
    <source>
        <dbReference type="Proteomes" id="UP000478052"/>
    </source>
</evidence>
<name>A0A6G0YFX3_APHCR</name>
<reference evidence="1 2" key="1">
    <citation type="submission" date="2019-08" db="EMBL/GenBank/DDBJ databases">
        <title>Whole genome of Aphis craccivora.</title>
        <authorList>
            <person name="Voronova N.V."/>
            <person name="Shulinski R.S."/>
            <person name="Bandarenka Y.V."/>
            <person name="Zhorov D.G."/>
            <person name="Warner D."/>
        </authorList>
    </citation>
    <scope>NUCLEOTIDE SEQUENCE [LARGE SCALE GENOMIC DNA]</scope>
    <source>
        <strain evidence="1">180601</strain>
        <tissue evidence="1">Whole Body</tissue>
    </source>
</reference>
<protein>
    <submittedName>
        <fullName evidence="1">Uncharacterized protein</fullName>
    </submittedName>
</protein>
<proteinExistence type="predicted"/>
<comment type="caution">
    <text evidence="1">The sequence shown here is derived from an EMBL/GenBank/DDBJ whole genome shotgun (WGS) entry which is preliminary data.</text>
</comment>
<sequence length="277" mass="31856">KSLIFIHKFVSRHSDSKYGYLSFIILDSERNDECIDFTMLCVFFFLCLCTRERVEIMLEFQTLGVVSDSLSNLVGALGRSFFEFPNSFQKPREKPKKITEKREFLRKTSLRPKRIFLYGCNSKNSHCKYMKFSPNLNFQKCLTFFEIKNTTLIAIEKTRSIIKEKILSTSYKPQILENFTIPHNSNIDKNSSLKHKPPFSLTTGNYILGWQKIISVQNQCGLKAHIGLLLFSSSACLLNTIDIHIACSTCTVTSFMKYAPIISVDVHKSASLSREIR</sequence>
<dbReference type="Proteomes" id="UP000478052">
    <property type="component" value="Unassembled WGS sequence"/>
</dbReference>
<keyword evidence="2" id="KW-1185">Reference proteome</keyword>
<feature type="non-terminal residue" evidence="1">
    <location>
        <position position="1"/>
    </location>
</feature>
<organism evidence="1 2">
    <name type="scientific">Aphis craccivora</name>
    <name type="common">Cowpea aphid</name>
    <dbReference type="NCBI Taxonomy" id="307492"/>
    <lineage>
        <taxon>Eukaryota</taxon>
        <taxon>Metazoa</taxon>
        <taxon>Ecdysozoa</taxon>
        <taxon>Arthropoda</taxon>
        <taxon>Hexapoda</taxon>
        <taxon>Insecta</taxon>
        <taxon>Pterygota</taxon>
        <taxon>Neoptera</taxon>
        <taxon>Paraneoptera</taxon>
        <taxon>Hemiptera</taxon>
        <taxon>Sternorrhyncha</taxon>
        <taxon>Aphidomorpha</taxon>
        <taxon>Aphidoidea</taxon>
        <taxon>Aphididae</taxon>
        <taxon>Aphidini</taxon>
        <taxon>Aphis</taxon>
        <taxon>Aphis</taxon>
    </lineage>
</organism>